<dbReference type="Gene3D" id="3.30.1600.10">
    <property type="entry name" value="SIR2/SIRT2 'Small Domain"/>
    <property type="match status" value="1"/>
</dbReference>
<keyword evidence="3" id="KW-0479">Metal-binding</keyword>
<dbReference type="GO" id="GO:0046872">
    <property type="term" value="F:metal ion binding"/>
    <property type="evidence" value="ECO:0007669"/>
    <property type="project" value="UniProtKB-KW"/>
</dbReference>
<accession>A0A0S4IYQ1</accession>
<protein>
    <submittedName>
        <fullName evidence="5">Sir2-like protein, putative</fullName>
    </submittedName>
</protein>
<evidence type="ECO:0000256" key="1">
    <source>
        <dbReference type="ARBA" id="ARBA00022679"/>
    </source>
</evidence>
<feature type="binding site" evidence="3">
    <location>
        <position position="208"/>
    </location>
    <ligand>
        <name>Zn(2+)</name>
        <dbReference type="ChEBI" id="CHEBI:29105"/>
    </ligand>
</feature>
<dbReference type="PANTHER" id="PTHR11085">
    <property type="entry name" value="NAD-DEPENDENT PROTEIN DEACYLASE SIRTUIN-5, MITOCHONDRIAL-RELATED"/>
    <property type="match status" value="1"/>
</dbReference>
<dbReference type="InterPro" id="IPR050134">
    <property type="entry name" value="NAD-dep_sirtuin_deacylases"/>
</dbReference>
<organism evidence="5 6">
    <name type="scientific">Bodo saltans</name>
    <name type="common">Flagellated protozoan</name>
    <dbReference type="NCBI Taxonomy" id="75058"/>
    <lineage>
        <taxon>Eukaryota</taxon>
        <taxon>Discoba</taxon>
        <taxon>Euglenozoa</taxon>
        <taxon>Kinetoplastea</taxon>
        <taxon>Metakinetoplastina</taxon>
        <taxon>Eubodonida</taxon>
        <taxon>Bodonidae</taxon>
        <taxon>Bodo</taxon>
    </lineage>
</organism>
<evidence type="ECO:0000313" key="6">
    <source>
        <dbReference type="Proteomes" id="UP000051952"/>
    </source>
</evidence>
<dbReference type="InterPro" id="IPR003000">
    <property type="entry name" value="Sirtuin"/>
</dbReference>
<feature type="binding site" evidence="3">
    <location>
        <position position="150"/>
    </location>
    <ligand>
        <name>Zn(2+)</name>
        <dbReference type="ChEBI" id="CHEBI:29105"/>
    </ligand>
</feature>
<dbReference type="SUPFAM" id="SSF52467">
    <property type="entry name" value="DHS-like NAD/FAD-binding domain"/>
    <property type="match status" value="1"/>
</dbReference>
<evidence type="ECO:0000259" key="4">
    <source>
        <dbReference type="PROSITE" id="PS50305"/>
    </source>
</evidence>
<dbReference type="Gene3D" id="3.40.50.1220">
    <property type="entry name" value="TPP-binding domain"/>
    <property type="match status" value="1"/>
</dbReference>
<dbReference type="PROSITE" id="PS50305">
    <property type="entry name" value="SIRTUIN"/>
    <property type="match status" value="1"/>
</dbReference>
<dbReference type="PANTHER" id="PTHR11085:SF10">
    <property type="entry name" value="NAD-DEPENDENT PROTEIN DEACYLASE SIRTUIN-5, MITOCHONDRIAL-RELATED"/>
    <property type="match status" value="1"/>
</dbReference>
<proteinExistence type="predicted"/>
<dbReference type="Pfam" id="PF02146">
    <property type="entry name" value="SIR2"/>
    <property type="match status" value="1"/>
</dbReference>
<dbReference type="OrthoDB" id="424302at2759"/>
<dbReference type="InterPro" id="IPR029035">
    <property type="entry name" value="DHS-like_NAD/FAD-binding_dom"/>
</dbReference>
<dbReference type="GO" id="GO:0070403">
    <property type="term" value="F:NAD+ binding"/>
    <property type="evidence" value="ECO:0007669"/>
    <property type="project" value="InterPro"/>
</dbReference>
<dbReference type="AlphaFoldDB" id="A0A0S4IYQ1"/>
<gene>
    <name evidence="5" type="ORF">BSAL_72520</name>
</gene>
<name>A0A0S4IYQ1_BODSA</name>
<keyword evidence="2" id="KW-0520">NAD</keyword>
<feature type="domain" description="Deacetylase sirtuin-type" evidence="4">
    <location>
        <begin position="1"/>
        <end position="306"/>
    </location>
</feature>
<dbReference type="Proteomes" id="UP000051952">
    <property type="component" value="Unassembled WGS sequence"/>
</dbReference>
<reference evidence="6" key="1">
    <citation type="submission" date="2015-09" db="EMBL/GenBank/DDBJ databases">
        <authorList>
            <consortium name="Pathogen Informatics"/>
        </authorList>
    </citation>
    <scope>NUCLEOTIDE SEQUENCE [LARGE SCALE GENOMIC DNA]</scope>
    <source>
        <strain evidence="6">Lake Konstanz</strain>
    </source>
</reference>
<evidence type="ECO:0000256" key="2">
    <source>
        <dbReference type="ARBA" id="ARBA00023027"/>
    </source>
</evidence>
<sequence>MTTRPAVALVAERLSAGGKGVLAITGAGCSTESGIPDYRSPTGVYRRPDFKPLTAHRFLSSGNERKRYWARSMMGYSTVSYAKPNASHHSLHTLVHADWVRHVVTQNVDGLHHAAANGDVEPEGSTAHLWYTTGNLSLTELHGNIHMVRCVSCSLKKPRVMLQKELLSLNHDLVESLRGKNTRALADGDASLPDGSVEEMKLIDCAQCGGMLRPDVVLFGENVPKPSVDFVYNEVNQCTSVLCCGTSLQVYSALRFVEAARDLGKPIIIVNHGATRADKLATMKVDEPSIATFLQELSVTLRSDQS</sequence>
<dbReference type="EMBL" id="CYKH01000586">
    <property type="protein sequence ID" value="CUG06394.1"/>
    <property type="molecule type" value="Genomic_DNA"/>
</dbReference>
<dbReference type="InterPro" id="IPR026591">
    <property type="entry name" value="Sirtuin_cat_small_dom_sf"/>
</dbReference>
<evidence type="ECO:0000313" key="5">
    <source>
        <dbReference type="EMBL" id="CUG06394.1"/>
    </source>
</evidence>
<feature type="binding site" evidence="3">
    <location>
        <position position="205"/>
    </location>
    <ligand>
        <name>Zn(2+)</name>
        <dbReference type="ChEBI" id="CHEBI:29105"/>
    </ligand>
</feature>
<keyword evidence="1" id="KW-0808">Transferase</keyword>
<dbReference type="InterPro" id="IPR026590">
    <property type="entry name" value="Ssirtuin_cat_dom"/>
</dbReference>
<keyword evidence="3" id="KW-0862">Zinc</keyword>
<dbReference type="GO" id="GO:0017136">
    <property type="term" value="F:histone deacetylase activity, NAD-dependent"/>
    <property type="evidence" value="ECO:0007669"/>
    <property type="project" value="TreeGrafter"/>
</dbReference>
<evidence type="ECO:0000256" key="3">
    <source>
        <dbReference type="PROSITE-ProRule" id="PRU00236"/>
    </source>
</evidence>
<dbReference type="OMA" id="RRHYWAR"/>
<feature type="binding site" evidence="3">
    <location>
        <position position="153"/>
    </location>
    <ligand>
        <name>Zn(2+)</name>
        <dbReference type="ChEBI" id="CHEBI:29105"/>
    </ligand>
</feature>
<keyword evidence="6" id="KW-1185">Reference proteome</keyword>
<feature type="active site" description="Proton acceptor" evidence="3">
    <location>
        <position position="142"/>
    </location>
</feature>
<dbReference type="VEuPathDB" id="TriTrypDB:BSAL_72520"/>